<organism evidence="2 3">
    <name type="scientific">Dietzia cinnamea</name>
    <dbReference type="NCBI Taxonomy" id="321318"/>
    <lineage>
        <taxon>Bacteria</taxon>
        <taxon>Bacillati</taxon>
        <taxon>Actinomycetota</taxon>
        <taxon>Actinomycetes</taxon>
        <taxon>Mycobacteriales</taxon>
        <taxon>Dietziaceae</taxon>
        <taxon>Dietzia</taxon>
    </lineage>
</organism>
<name>A0ABV3YEU8_9ACTN</name>
<keyword evidence="3" id="KW-1185">Reference proteome</keyword>
<evidence type="ECO:0000313" key="3">
    <source>
        <dbReference type="Proteomes" id="UP001560293"/>
    </source>
</evidence>
<gene>
    <name evidence="2" type="ORF">AB6N35_03890</name>
</gene>
<proteinExistence type="predicted"/>
<reference evidence="3" key="1">
    <citation type="submission" date="2024-07" db="EMBL/GenBank/DDBJ databases">
        <title>Pseudomonas strain that inhibits Aeromonas fish pathogens.</title>
        <authorList>
            <person name="Wildschutte H."/>
        </authorList>
    </citation>
    <scope>NUCLEOTIDE SEQUENCE [LARGE SCALE GENOMIC DNA]</scope>
    <source>
        <strain evidence="3">n60</strain>
    </source>
</reference>
<feature type="compositionally biased region" description="Gly residues" evidence="1">
    <location>
        <begin position="16"/>
        <end position="25"/>
    </location>
</feature>
<accession>A0ABV3YEU8</accession>
<dbReference type="SUPFAM" id="SSF50475">
    <property type="entry name" value="FMN-binding split barrel"/>
    <property type="match status" value="1"/>
</dbReference>
<dbReference type="Proteomes" id="UP001560293">
    <property type="component" value="Unassembled WGS sequence"/>
</dbReference>
<feature type="region of interest" description="Disordered" evidence="1">
    <location>
        <begin position="1"/>
        <end position="27"/>
    </location>
</feature>
<evidence type="ECO:0008006" key="4">
    <source>
        <dbReference type="Google" id="ProtNLM"/>
    </source>
</evidence>
<dbReference type="InterPro" id="IPR037119">
    <property type="entry name" value="Haem_oxidase_HugZ-like_sf"/>
</dbReference>
<dbReference type="EMBL" id="JBFTEZ010000002">
    <property type="protein sequence ID" value="MEX6463501.1"/>
    <property type="molecule type" value="Genomic_DNA"/>
</dbReference>
<dbReference type="Gene3D" id="3.20.180.10">
    <property type="entry name" value="PNP-oxidase-like"/>
    <property type="match status" value="1"/>
</dbReference>
<evidence type="ECO:0000313" key="2">
    <source>
        <dbReference type="EMBL" id="MEX6463501.1"/>
    </source>
</evidence>
<protein>
    <recommendedName>
        <fullName evidence="4">DUF2470 domain-containing protein</fullName>
    </recommendedName>
</protein>
<comment type="caution">
    <text evidence="2">The sequence shown here is derived from an EMBL/GenBank/DDBJ whole genome shotgun (WGS) entry which is preliminary data.</text>
</comment>
<sequence length="145" mass="15373">MTASSAARRRRLVAADGGGPDGNGDVGSLRLSELQPLEISYVTADGVHLVPRSDLAAASVDPIAVDEQAWLRRLADDTGLAARLALRADRQIAGTRPCLAGIDSYGIDVNIGSVHSGFREFLRVPFPQVCADTDDVHRALAELAR</sequence>
<dbReference type="RefSeq" id="WP_244881694.1">
    <property type="nucleotide sequence ID" value="NZ_JALXPR010000040.1"/>
</dbReference>
<evidence type="ECO:0000256" key="1">
    <source>
        <dbReference type="SAM" id="MobiDB-lite"/>
    </source>
</evidence>